<dbReference type="EMBL" id="HACG01040576">
    <property type="protein sequence ID" value="CEK87441.1"/>
    <property type="molecule type" value="Transcribed_RNA"/>
</dbReference>
<gene>
    <name evidence="2" type="primary">ORF159227</name>
    <name evidence="1" type="synonym">ORF159214</name>
</gene>
<proteinExistence type="predicted"/>
<sequence>MLTFQLRKTEQEFAEHIPNSEKIEEFWMGQTENIIQQMCTLEDTEPDEEWI</sequence>
<protein>
    <submittedName>
        <fullName evidence="2">Uncharacterized protein</fullName>
    </submittedName>
</protein>
<reference evidence="2" key="1">
    <citation type="submission" date="2014-12" db="EMBL/GenBank/DDBJ databases">
        <title>Insight into the proteome of Arion vulgaris.</title>
        <authorList>
            <person name="Aradska J."/>
            <person name="Bulat T."/>
            <person name="Smidak R."/>
            <person name="Sarate P."/>
            <person name="Gangsoo J."/>
            <person name="Sialana F."/>
            <person name="Bilban M."/>
            <person name="Lubec G."/>
        </authorList>
    </citation>
    <scope>NUCLEOTIDE SEQUENCE</scope>
    <source>
        <tissue evidence="2">Skin</tissue>
    </source>
</reference>
<organism evidence="2">
    <name type="scientific">Arion vulgaris</name>
    <dbReference type="NCBI Taxonomy" id="1028688"/>
    <lineage>
        <taxon>Eukaryota</taxon>
        <taxon>Metazoa</taxon>
        <taxon>Spiralia</taxon>
        <taxon>Lophotrochozoa</taxon>
        <taxon>Mollusca</taxon>
        <taxon>Gastropoda</taxon>
        <taxon>Heterobranchia</taxon>
        <taxon>Euthyneura</taxon>
        <taxon>Panpulmonata</taxon>
        <taxon>Eupulmonata</taxon>
        <taxon>Stylommatophora</taxon>
        <taxon>Helicina</taxon>
        <taxon>Arionoidea</taxon>
        <taxon>Arionidae</taxon>
        <taxon>Arion</taxon>
    </lineage>
</organism>
<evidence type="ECO:0000313" key="2">
    <source>
        <dbReference type="EMBL" id="CEK87441.1"/>
    </source>
</evidence>
<accession>A0A0B7B5A6</accession>
<dbReference type="EMBL" id="HACG01040573">
    <property type="protein sequence ID" value="CEK87438.1"/>
    <property type="molecule type" value="Transcribed_RNA"/>
</dbReference>
<name>A0A0B7B5A6_9EUPU</name>
<dbReference type="AlphaFoldDB" id="A0A0B7B5A6"/>
<evidence type="ECO:0000313" key="1">
    <source>
        <dbReference type="EMBL" id="CEK87438.1"/>
    </source>
</evidence>